<dbReference type="InterPro" id="IPR036249">
    <property type="entry name" value="Thioredoxin-like_sf"/>
</dbReference>
<dbReference type="OrthoDB" id="509852at2"/>
<dbReference type="AlphaFoldDB" id="A0A2N4U9T9"/>
<dbReference type="PROSITE" id="PS50404">
    <property type="entry name" value="GST_NTER"/>
    <property type="match status" value="1"/>
</dbReference>
<dbReference type="GO" id="GO:0006559">
    <property type="term" value="P:L-phenylalanine catabolic process"/>
    <property type="evidence" value="ECO:0007669"/>
    <property type="project" value="TreeGrafter"/>
</dbReference>
<sequence>MKLYGYFRSSAAYRVRIALNLKNLPYETVPVHLLKDGGQQLAAPYRELNPTCLVPTLQEGDWALGQSMAILEYLEETHPNPPLLPVDARQRARVRAIAQFIACDIHPLNNLRVLKYLKHELKVDEEAKNAWYRHWAEQGLAAVEAMLAGHPATGRYCHGDQPSFADVCLVPQLANARRFNCDLGAMPTITRIDAACAELPAFQQAAPGSQPDAEA</sequence>
<dbReference type="InterPro" id="IPR036282">
    <property type="entry name" value="Glutathione-S-Trfase_C_sf"/>
</dbReference>
<dbReference type="FunFam" id="1.20.1050.10:FF:000017">
    <property type="entry name" value="Maleylacetoacetate isomerase"/>
    <property type="match status" value="1"/>
</dbReference>
<comment type="caution">
    <text evidence="4">The sequence shown here is derived from an EMBL/GenBank/DDBJ whole genome shotgun (WGS) entry which is preliminary data.</text>
</comment>
<dbReference type="InterPro" id="IPR034330">
    <property type="entry name" value="GST_Zeta_C"/>
</dbReference>
<dbReference type="GO" id="GO:0016034">
    <property type="term" value="F:maleylacetoacetate isomerase activity"/>
    <property type="evidence" value="ECO:0007669"/>
    <property type="project" value="TreeGrafter"/>
</dbReference>
<dbReference type="NCBIfam" id="TIGR01262">
    <property type="entry name" value="maiA"/>
    <property type="match status" value="1"/>
</dbReference>
<evidence type="ECO:0000259" key="2">
    <source>
        <dbReference type="PROSITE" id="PS50404"/>
    </source>
</evidence>
<dbReference type="InterPro" id="IPR004045">
    <property type="entry name" value="Glutathione_S-Trfase_N"/>
</dbReference>
<dbReference type="Gene3D" id="1.20.1050.10">
    <property type="match status" value="1"/>
</dbReference>
<dbReference type="GO" id="GO:0006749">
    <property type="term" value="P:glutathione metabolic process"/>
    <property type="evidence" value="ECO:0007669"/>
    <property type="project" value="TreeGrafter"/>
</dbReference>
<name>A0A2N4U9T9_9BURK</name>
<dbReference type="SUPFAM" id="SSF52833">
    <property type="entry name" value="Thioredoxin-like"/>
    <property type="match status" value="1"/>
</dbReference>
<dbReference type="InterPro" id="IPR010987">
    <property type="entry name" value="Glutathione-S-Trfase_C-like"/>
</dbReference>
<evidence type="ECO:0000259" key="3">
    <source>
        <dbReference type="PROSITE" id="PS50405"/>
    </source>
</evidence>
<dbReference type="InterPro" id="IPR034333">
    <property type="entry name" value="GST_Zeta_N"/>
</dbReference>
<dbReference type="SFLD" id="SFLDG00358">
    <property type="entry name" value="Main_(cytGST)"/>
    <property type="match status" value="1"/>
</dbReference>
<dbReference type="SUPFAM" id="SSF47616">
    <property type="entry name" value="GST C-terminal domain-like"/>
    <property type="match status" value="1"/>
</dbReference>
<accession>A0A2N4U9T9</accession>
<reference evidence="4 5" key="1">
    <citation type="submission" date="2017-10" db="EMBL/GenBank/DDBJ databases">
        <title>Two draft genome sequences of Pusillimonas sp. strains isolated from a nitrate- and radionuclide-contaminated groundwater in Russia.</title>
        <authorList>
            <person name="Grouzdev D.S."/>
            <person name="Tourova T.P."/>
            <person name="Goeva M.A."/>
            <person name="Babich T.L."/>
            <person name="Sokolova D.S."/>
            <person name="Abdullin R."/>
            <person name="Poltaraus A.B."/>
            <person name="Toshchakov S.V."/>
            <person name="Nazina T.N."/>
        </authorList>
    </citation>
    <scope>NUCLEOTIDE SEQUENCE [LARGE SCALE GENOMIC DNA]</scope>
    <source>
        <strain evidence="4 5">JR1/69-3-13</strain>
    </source>
</reference>
<feature type="domain" description="GST C-terminal" evidence="3">
    <location>
        <begin position="87"/>
        <end position="215"/>
    </location>
</feature>
<dbReference type="Proteomes" id="UP000234190">
    <property type="component" value="Unassembled WGS sequence"/>
</dbReference>
<comment type="similarity">
    <text evidence="1">Belongs to the GST superfamily. Zeta family.</text>
</comment>
<dbReference type="InterPro" id="IPR005955">
    <property type="entry name" value="GST_Zeta"/>
</dbReference>
<dbReference type="PANTHER" id="PTHR42673">
    <property type="entry name" value="MALEYLACETOACETATE ISOMERASE"/>
    <property type="match status" value="1"/>
</dbReference>
<evidence type="ECO:0000313" key="5">
    <source>
        <dbReference type="Proteomes" id="UP000234190"/>
    </source>
</evidence>
<dbReference type="Gene3D" id="3.40.30.10">
    <property type="entry name" value="Glutaredoxin"/>
    <property type="match status" value="1"/>
</dbReference>
<dbReference type="GO" id="GO:0004364">
    <property type="term" value="F:glutathione transferase activity"/>
    <property type="evidence" value="ECO:0007669"/>
    <property type="project" value="TreeGrafter"/>
</dbReference>
<evidence type="ECO:0000313" key="4">
    <source>
        <dbReference type="EMBL" id="PLC51784.1"/>
    </source>
</evidence>
<keyword evidence="5" id="KW-1185">Reference proteome</keyword>
<dbReference type="InterPro" id="IPR040079">
    <property type="entry name" value="Glutathione_S-Trfase"/>
</dbReference>
<dbReference type="SFLD" id="SFLDS00019">
    <property type="entry name" value="Glutathione_Transferase_(cytos"/>
    <property type="match status" value="1"/>
</dbReference>
<feature type="domain" description="GST N-terminal" evidence="2">
    <location>
        <begin position="1"/>
        <end position="82"/>
    </location>
</feature>
<gene>
    <name evidence="4" type="primary">maiA</name>
    <name evidence="4" type="ORF">CR159_01825</name>
</gene>
<dbReference type="GO" id="GO:0005737">
    <property type="term" value="C:cytoplasm"/>
    <property type="evidence" value="ECO:0007669"/>
    <property type="project" value="InterPro"/>
</dbReference>
<dbReference type="CDD" id="cd03191">
    <property type="entry name" value="GST_C_Zeta"/>
    <property type="match status" value="1"/>
</dbReference>
<dbReference type="CDD" id="cd03042">
    <property type="entry name" value="GST_N_Zeta"/>
    <property type="match status" value="1"/>
</dbReference>
<dbReference type="PANTHER" id="PTHR42673:SF21">
    <property type="entry name" value="GLUTATHIONE S-TRANSFERASE YFCF"/>
    <property type="match status" value="1"/>
</dbReference>
<dbReference type="EMBL" id="PDNW01000001">
    <property type="protein sequence ID" value="PLC51784.1"/>
    <property type="molecule type" value="Genomic_DNA"/>
</dbReference>
<keyword evidence="4" id="KW-0413">Isomerase</keyword>
<dbReference type="PROSITE" id="PS50405">
    <property type="entry name" value="GST_CTER"/>
    <property type="match status" value="1"/>
</dbReference>
<protein>
    <submittedName>
        <fullName evidence="4">Maleylacetoacetate isomerase</fullName>
    </submittedName>
</protein>
<evidence type="ECO:0000256" key="1">
    <source>
        <dbReference type="ARBA" id="ARBA00010007"/>
    </source>
</evidence>
<dbReference type="Pfam" id="PF13410">
    <property type="entry name" value="GST_C_2"/>
    <property type="match status" value="1"/>
</dbReference>
<organism evidence="4 5">
    <name type="scientific">Pollutimonas subterranea</name>
    <dbReference type="NCBI Taxonomy" id="2045210"/>
    <lineage>
        <taxon>Bacteria</taxon>
        <taxon>Pseudomonadati</taxon>
        <taxon>Pseudomonadota</taxon>
        <taxon>Betaproteobacteria</taxon>
        <taxon>Burkholderiales</taxon>
        <taxon>Alcaligenaceae</taxon>
        <taxon>Pollutimonas</taxon>
    </lineage>
</organism>
<dbReference type="RefSeq" id="WP_102072271.1">
    <property type="nucleotide sequence ID" value="NZ_PDNW01000001.1"/>
</dbReference>
<proteinExistence type="inferred from homology"/>
<dbReference type="Pfam" id="PF13417">
    <property type="entry name" value="GST_N_3"/>
    <property type="match status" value="1"/>
</dbReference>